<protein>
    <submittedName>
        <fullName evidence="1">UDP glucuronosyltransferase 5 family, polypeptide F1</fullName>
    </submittedName>
</protein>
<proteinExistence type="predicted"/>
<feature type="non-terminal residue" evidence="1">
    <location>
        <position position="1"/>
    </location>
</feature>
<dbReference type="AlphaFoldDB" id="A0A1A8RK13"/>
<name>A0A1A8RK13_9TELE</name>
<evidence type="ECO:0000313" key="1">
    <source>
        <dbReference type="EMBL" id="SBS06037.1"/>
    </source>
</evidence>
<dbReference type="GO" id="GO:0016740">
    <property type="term" value="F:transferase activity"/>
    <property type="evidence" value="ECO:0007669"/>
    <property type="project" value="UniProtKB-KW"/>
</dbReference>
<gene>
    <name evidence="1" type="primary">UGT5F1</name>
</gene>
<accession>A0A1A8RK13</accession>
<sequence>VPPHGSSRGAVSDRFVSELLLQTQLEQKRQIRL</sequence>
<keyword evidence="1" id="KW-0808">Transferase</keyword>
<feature type="non-terminal residue" evidence="1">
    <location>
        <position position="33"/>
    </location>
</feature>
<reference evidence="1" key="2">
    <citation type="submission" date="2016-06" db="EMBL/GenBank/DDBJ databases">
        <title>The genome of a short-lived fish provides insights into sex chromosome evolution and the genetic control of aging.</title>
        <authorList>
            <person name="Reichwald K."/>
            <person name="Felder M."/>
            <person name="Petzold A."/>
            <person name="Koch P."/>
            <person name="Groth M."/>
            <person name="Platzer M."/>
        </authorList>
    </citation>
    <scope>NUCLEOTIDE SEQUENCE</scope>
    <source>
        <tissue evidence="1">Brain</tissue>
    </source>
</reference>
<organism evidence="1">
    <name type="scientific">Nothobranchius rachovii</name>
    <name type="common">bluefin notho</name>
    <dbReference type="NCBI Taxonomy" id="451742"/>
    <lineage>
        <taxon>Eukaryota</taxon>
        <taxon>Metazoa</taxon>
        <taxon>Chordata</taxon>
        <taxon>Craniata</taxon>
        <taxon>Vertebrata</taxon>
        <taxon>Euteleostomi</taxon>
        <taxon>Actinopterygii</taxon>
        <taxon>Neopterygii</taxon>
        <taxon>Teleostei</taxon>
        <taxon>Neoteleostei</taxon>
        <taxon>Acanthomorphata</taxon>
        <taxon>Ovalentaria</taxon>
        <taxon>Atherinomorphae</taxon>
        <taxon>Cyprinodontiformes</taxon>
        <taxon>Nothobranchiidae</taxon>
        <taxon>Nothobranchius</taxon>
    </lineage>
</organism>
<dbReference type="EMBL" id="HAEH01017391">
    <property type="protein sequence ID" value="SBS06037.1"/>
    <property type="molecule type" value="Transcribed_RNA"/>
</dbReference>
<reference evidence="1" key="1">
    <citation type="submission" date="2016-05" db="EMBL/GenBank/DDBJ databases">
        <authorList>
            <person name="Lavstsen T."/>
            <person name="Jespersen J.S."/>
        </authorList>
    </citation>
    <scope>NUCLEOTIDE SEQUENCE</scope>
    <source>
        <tissue evidence="1">Brain</tissue>
    </source>
</reference>